<evidence type="ECO:0000256" key="2">
    <source>
        <dbReference type="ARBA" id="ARBA00022614"/>
    </source>
</evidence>
<dbReference type="InterPro" id="IPR042197">
    <property type="entry name" value="Apaf_helical"/>
</dbReference>
<dbReference type="InterPro" id="IPR002182">
    <property type="entry name" value="NB-ARC"/>
</dbReference>
<dbReference type="GO" id="GO:0043531">
    <property type="term" value="F:ADP binding"/>
    <property type="evidence" value="ECO:0007669"/>
    <property type="project" value="InterPro"/>
</dbReference>
<dbReference type="FunFam" id="3.40.50.300:FF:001091">
    <property type="entry name" value="Probable disease resistance protein At1g61300"/>
    <property type="match status" value="1"/>
</dbReference>
<comment type="similarity">
    <text evidence="1">Belongs to the disease resistance NB-LRR family.</text>
</comment>
<keyword evidence="5" id="KW-0067">ATP-binding</keyword>
<dbReference type="Gene3D" id="3.40.50.300">
    <property type="entry name" value="P-loop containing nucleotide triphosphate hydrolases"/>
    <property type="match status" value="1"/>
</dbReference>
<dbReference type="EMBL" id="NKXS01000260">
    <property type="protein sequence ID" value="PIN25341.1"/>
    <property type="molecule type" value="Genomic_DNA"/>
</dbReference>
<dbReference type="PANTHER" id="PTHR33463:SF187">
    <property type="entry name" value="AND NB-ARC DOMAIN DISEASE RESISTANCE PROTEIN, PUTATIVE-RELATED"/>
    <property type="match status" value="1"/>
</dbReference>
<evidence type="ECO:0000313" key="9">
    <source>
        <dbReference type="Proteomes" id="UP000231279"/>
    </source>
</evidence>
<proteinExistence type="inferred from homology"/>
<evidence type="ECO:0000256" key="3">
    <source>
        <dbReference type="ARBA" id="ARBA00022741"/>
    </source>
</evidence>
<dbReference type="GO" id="GO:0005524">
    <property type="term" value="F:ATP binding"/>
    <property type="evidence" value="ECO:0007669"/>
    <property type="project" value="UniProtKB-KW"/>
</dbReference>
<dbReference type="AlphaFoldDB" id="A0A2G9I6F7"/>
<dbReference type="OrthoDB" id="1658288at2759"/>
<dbReference type="InterPro" id="IPR027417">
    <property type="entry name" value="P-loop_NTPase"/>
</dbReference>
<organism evidence="8 9">
    <name type="scientific">Handroanthus impetiginosus</name>
    <dbReference type="NCBI Taxonomy" id="429701"/>
    <lineage>
        <taxon>Eukaryota</taxon>
        <taxon>Viridiplantae</taxon>
        <taxon>Streptophyta</taxon>
        <taxon>Embryophyta</taxon>
        <taxon>Tracheophyta</taxon>
        <taxon>Spermatophyta</taxon>
        <taxon>Magnoliopsida</taxon>
        <taxon>eudicotyledons</taxon>
        <taxon>Gunneridae</taxon>
        <taxon>Pentapetalae</taxon>
        <taxon>asterids</taxon>
        <taxon>lamiids</taxon>
        <taxon>Lamiales</taxon>
        <taxon>Bignoniaceae</taxon>
        <taxon>Crescentiina</taxon>
        <taxon>Tabebuia alliance</taxon>
        <taxon>Handroanthus</taxon>
    </lineage>
</organism>
<evidence type="ECO:0000256" key="1">
    <source>
        <dbReference type="ARBA" id="ARBA00008894"/>
    </source>
</evidence>
<dbReference type="PANTHER" id="PTHR33463">
    <property type="entry name" value="NB-ARC DOMAIN-CONTAINING PROTEIN-RELATED"/>
    <property type="match status" value="1"/>
</dbReference>
<name>A0A2G9I6F7_9LAMI</name>
<dbReference type="SUPFAM" id="SSF52540">
    <property type="entry name" value="P-loop containing nucleoside triphosphate hydrolases"/>
    <property type="match status" value="1"/>
</dbReference>
<protein>
    <recommendedName>
        <fullName evidence="7">NB-ARC domain-containing protein</fullName>
    </recommendedName>
</protein>
<feature type="domain" description="NB-ARC" evidence="7">
    <location>
        <begin position="150"/>
        <end position="309"/>
    </location>
</feature>
<dbReference type="Proteomes" id="UP000231279">
    <property type="component" value="Unassembled WGS sequence"/>
</dbReference>
<dbReference type="GO" id="GO:0006952">
    <property type="term" value="P:defense response"/>
    <property type="evidence" value="ECO:0007669"/>
    <property type="project" value="UniProtKB-KW"/>
</dbReference>
<sequence length="436" mass="50201">MLKQIMDFFFSKLWEKLGEYVSDILRDEINLKSTLETLEQDFNSLSNKAFDINETIKKAELSGKKKRKREVEEWLEQVAMIEIQIRALEREVQAEGFFRKFLTGDQAAQLSASVNKLVKQSRHFGELFVDVSKMRGEPLLTNNLFGKGFKENLKRIWNSMKSDKVSSIGIYGMGGVGKTALAKHIHNIILEKCQEKRVCLITVSQGFSIKKLQDEIARSICLDISDEDSEDKRAARLNRAIGNNFILILDDVWQNISLEKLGDPLRLSGCKLILTTRSFELCCRMGCQEKIKVKKLHTDEAWSLFKQILEQDTALAPEIEEIAKNMAKVCDGLPLGIIVLAGTMRGETSTCVWRNELEKLRDPNMVQDNMEDEVFKVLKYSLDRLDLNHRLCFLYCSLYGEDFSINKKELVKRFISEELVDIRTSRKCNSIKVIRY</sequence>
<comment type="caution">
    <text evidence="8">The sequence shown here is derived from an EMBL/GenBank/DDBJ whole genome shotgun (WGS) entry which is preliminary data.</text>
</comment>
<dbReference type="FunFam" id="1.10.8.430:FF:000003">
    <property type="entry name" value="Probable disease resistance protein At5g66910"/>
    <property type="match status" value="1"/>
</dbReference>
<evidence type="ECO:0000256" key="4">
    <source>
        <dbReference type="ARBA" id="ARBA00022821"/>
    </source>
</evidence>
<evidence type="ECO:0000313" key="8">
    <source>
        <dbReference type="EMBL" id="PIN25341.1"/>
    </source>
</evidence>
<accession>A0A2G9I6F7</accession>
<evidence type="ECO:0000259" key="7">
    <source>
        <dbReference type="Pfam" id="PF00931"/>
    </source>
</evidence>
<evidence type="ECO:0000256" key="5">
    <source>
        <dbReference type="ARBA" id="ARBA00022840"/>
    </source>
</evidence>
<dbReference type="PRINTS" id="PR00364">
    <property type="entry name" value="DISEASERSIST"/>
</dbReference>
<gene>
    <name evidence="8" type="ORF">CDL12_01915</name>
</gene>
<evidence type="ECO:0000256" key="6">
    <source>
        <dbReference type="SAM" id="Coils"/>
    </source>
</evidence>
<dbReference type="Gene3D" id="1.10.8.430">
    <property type="entry name" value="Helical domain of apoptotic protease-activating factors"/>
    <property type="match status" value="1"/>
</dbReference>
<keyword evidence="6" id="KW-0175">Coiled coil</keyword>
<dbReference type="STRING" id="429701.A0A2G9I6F7"/>
<feature type="coiled-coil region" evidence="6">
    <location>
        <begin position="28"/>
        <end position="91"/>
    </location>
</feature>
<keyword evidence="9" id="KW-1185">Reference proteome</keyword>
<keyword evidence="4" id="KW-0611">Plant defense</keyword>
<keyword evidence="3" id="KW-0547">Nucleotide-binding</keyword>
<keyword evidence="2" id="KW-0433">Leucine-rich repeat</keyword>
<dbReference type="Pfam" id="PF00931">
    <property type="entry name" value="NB-ARC"/>
    <property type="match status" value="1"/>
</dbReference>
<dbReference type="InterPro" id="IPR050905">
    <property type="entry name" value="Plant_NBS-LRR"/>
</dbReference>
<reference evidence="9" key="1">
    <citation type="journal article" date="2018" name="Gigascience">
        <title>Genome assembly of the Pink Ipe (Handroanthus impetiginosus, Bignoniaceae), a highly valued, ecologically keystone Neotropical timber forest tree.</title>
        <authorList>
            <person name="Silva-Junior O.B."/>
            <person name="Grattapaglia D."/>
            <person name="Novaes E."/>
            <person name="Collevatti R.G."/>
        </authorList>
    </citation>
    <scope>NUCLEOTIDE SEQUENCE [LARGE SCALE GENOMIC DNA]</scope>
    <source>
        <strain evidence="9">cv. UFG-1</strain>
    </source>
</reference>